<protein>
    <submittedName>
        <fullName evidence="1">Uncharacterized protein ImpH/VasB</fullName>
    </submittedName>
</protein>
<organism evidence="1">
    <name type="scientific">hydrothermal vent metagenome</name>
    <dbReference type="NCBI Taxonomy" id="652676"/>
    <lineage>
        <taxon>unclassified sequences</taxon>
        <taxon>metagenomes</taxon>
        <taxon>ecological metagenomes</taxon>
    </lineage>
</organism>
<dbReference type="Pfam" id="PF06996">
    <property type="entry name" value="T6SS_TssG"/>
    <property type="match status" value="1"/>
</dbReference>
<name>A0A3B0W2K5_9ZZZZ</name>
<dbReference type="PANTHER" id="PTHR35564">
    <property type="match status" value="1"/>
</dbReference>
<dbReference type="AlphaFoldDB" id="A0A3B0W2K5"/>
<evidence type="ECO:0000313" key="1">
    <source>
        <dbReference type="EMBL" id="VAW50065.1"/>
    </source>
</evidence>
<gene>
    <name evidence="1" type="ORF">MNBD_GAMMA04-1204</name>
</gene>
<proteinExistence type="predicted"/>
<dbReference type="NCBIfam" id="TIGR03347">
    <property type="entry name" value="VI_chp_1"/>
    <property type="match status" value="1"/>
</dbReference>
<dbReference type="PANTHER" id="PTHR35564:SF3">
    <property type="entry name" value="TYPE VI SECRETION SYSTEM BASEPLATE SUBUNIT TSSG"/>
    <property type="match status" value="1"/>
</dbReference>
<sequence>MAFTNRKSTAYLIREALKEAKNYSFFQLVEYIHDLNNYSLEYAQDVSPRDEIIKFSSTGSIGFPASDVTCAGINQLEEKLQPWIETSFFGMHGSVSPLPGHFLDIVAWEFAQKEGIRYQFLDFFNHRLTTLLHRAWRKYRYFVRYQSSGSDRFSAHNFSLLGAYDKTLRSGSLIHWSLLLKYSGIISSHHRSAISVSRIIAHYFSLKSVEIKEWVLRNVQISAAQRSQLGVANFGLGQSLVVGSQVPTRMGKFIISIKNLTQKEFQSFLPNGQNYPVLVELTEFLLKDQHAYDLELGLLPNEIPLFQLSYSSEKPPYLGWSTILGGQAQCHKKNMLITVNVRL</sequence>
<accession>A0A3B0W2K5</accession>
<dbReference type="InterPro" id="IPR010732">
    <property type="entry name" value="T6SS_TssG-like"/>
</dbReference>
<reference evidence="1" key="1">
    <citation type="submission" date="2018-06" db="EMBL/GenBank/DDBJ databases">
        <authorList>
            <person name="Zhirakovskaya E."/>
        </authorList>
    </citation>
    <scope>NUCLEOTIDE SEQUENCE</scope>
</reference>
<dbReference type="EMBL" id="UOFB01000431">
    <property type="protein sequence ID" value="VAW50065.1"/>
    <property type="molecule type" value="Genomic_DNA"/>
</dbReference>